<dbReference type="PANTHER" id="PTHR43611">
    <property type="entry name" value="ALPHA-D-GLUCOSE 1-PHOSPHATE PHOSPHATASE"/>
    <property type="match status" value="1"/>
</dbReference>
<dbReference type="NCBIfam" id="TIGR01549">
    <property type="entry name" value="HAD-SF-IA-v1"/>
    <property type="match status" value="1"/>
</dbReference>
<dbReference type="SUPFAM" id="SSF56784">
    <property type="entry name" value="HAD-like"/>
    <property type="match status" value="1"/>
</dbReference>
<name>A0ABT0ZUD1_9PSEU</name>
<dbReference type="GO" id="GO:0016787">
    <property type="term" value="F:hydrolase activity"/>
    <property type="evidence" value="ECO:0007669"/>
    <property type="project" value="UniProtKB-KW"/>
</dbReference>
<dbReference type="EMBL" id="JAGSOV010000010">
    <property type="protein sequence ID" value="MCO1654288.1"/>
    <property type="molecule type" value="Genomic_DNA"/>
</dbReference>
<dbReference type="Proteomes" id="UP001165283">
    <property type="component" value="Unassembled WGS sequence"/>
</dbReference>
<keyword evidence="1" id="KW-0378">Hydrolase</keyword>
<comment type="caution">
    <text evidence="1">The sequence shown here is derived from an EMBL/GenBank/DDBJ whole genome shotgun (WGS) entry which is preliminary data.</text>
</comment>
<protein>
    <submittedName>
        <fullName evidence="1">HAD family hydrolase</fullName>
    </submittedName>
</protein>
<organism evidence="1 2">
    <name type="scientific">Pseudonocardia humida</name>
    <dbReference type="NCBI Taxonomy" id="2800819"/>
    <lineage>
        <taxon>Bacteria</taxon>
        <taxon>Bacillati</taxon>
        <taxon>Actinomycetota</taxon>
        <taxon>Actinomycetes</taxon>
        <taxon>Pseudonocardiales</taxon>
        <taxon>Pseudonocardiaceae</taxon>
        <taxon>Pseudonocardia</taxon>
    </lineage>
</organism>
<accession>A0ABT0ZUD1</accession>
<evidence type="ECO:0000313" key="1">
    <source>
        <dbReference type="EMBL" id="MCO1654288.1"/>
    </source>
</evidence>
<evidence type="ECO:0000313" key="2">
    <source>
        <dbReference type="Proteomes" id="UP001165283"/>
    </source>
</evidence>
<proteinExistence type="predicted"/>
<gene>
    <name evidence="1" type="ORF">KDL28_04400</name>
</gene>
<dbReference type="Gene3D" id="3.40.50.1000">
    <property type="entry name" value="HAD superfamily/HAD-like"/>
    <property type="match status" value="1"/>
</dbReference>
<keyword evidence="2" id="KW-1185">Reference proteome</keyword>
<dbReference type="Pfam" id="PF00702">
    <property type="entry name" value="Hydrolase"/>
    <property type="match status" value="1"/>
</dbReference>
<sequence length="145" mass="15487">MDDDRWRAEVAGALAAAHGPAAARAVAEWSASSGAVEPAVLEIVRRYRRSAPVVALTNATSRLPHDLARLGLDRELDRVFSSHELGVAKPDPRVFALVCGQLGREPAECLFVDDTEGHVAAAREAGLRAHHYRCPDGLAAFLDAA</sequence>
<dbReference type="InterPro" id="IPR006439">
    <property type="entry name" value="HAD-SF_hydro_IA"/>
</dbReference>
<dbReference type="PANTHER" id="PTHR43611:SF3">
    <property type="entry name" value="FLAVIN MONONUCLEOTIDE HYDROLASE 1, CHLOROPLATIC"/>
    <property type="match status" value="1"/>
</dbReference>
<reference evidence="1" key="1">
    <citation type="submission" date="2021-04" db="EMBL/GenBank/DDBJ databases">
        <title>Pseudonocardia sp. nov., isolated from sandy soil of mangrove forest.</title>
        <authorList>
            <person name="Zan Z."/>
            <person name="Huang R."/>
            <person name="Liu W."/>
        </authorList>
    </citation>
    <scope>NUCLEOTIDE SEQUENCE</scope>
    <source>
        <strain evidence="1">S2-4</strain>
    </source>
</reference>
<dbReference type="NCBIfam" id="TIGR01509">
    <property type="entry name" value="HAD-SF-IA-v3"/>
    <property type="match status" value="1"/>
</dbReference>
<dbReference type="InterPro" id="IPR036412">
    <property type="entry name" value="HAD-like_sf"/>
</dbReference>
<dbReference type="InterPro" id="IPR023214">
    <property type="entry name" value="HAD_sf"/>
</dbReference>
<dbReference type="PRINTS" id="PR00413">
    <property type="entry name" value="HADHALOGNASE"/>
</dbReference>